<evidence type="ECO:0000313" key="2">
    <source>
        <dbReference type="Proteomes" id="UP000199518"/>
    </source>
</evidence>
<keyword evidence="2" id="KW-1185">Reference proteome</keyword>
<gene>
    <name evidence="1" type="ORF">SAMN05421753_11561</name>
</gene>
<dbReference type="OrthoDB" id="209320at2"/>
<protein>
    <recommendedName>
        <fullName evidence="3">Actin-like protein N-terminal domain-containing protein</fullName>
    </recommendedName>
</protein>
<dbReference type="Pfam" id="PF25216">
    <property type="entry name" value="Volactin"/>
    <property type="match status" value="1"/>
</dbReference>
<proteinExistence type="predicted"/>
<dbReference type="Proteomes" id="UP000199518">
    <property type="component" value="Unassembled WGS sequence"/>
</dbReference>
<dbReference type="STRING" id="1576369.SAMN05421753_11561"/>
<organism evidence="1 2">
    <name type="scientific">Planctomicrobium piriforme</name>
    <dbReference type="NCBI Taxonomy" id="1576369"/>
    <lineage>
        <taxon>Bacteria</taxon>
        <taxon>Pseudomonadati</taxon>
        <taxon>Planctomycetota</taxon>
        <taxon>Planctomycetia</taxon>
        <taxon>Planctomycetales</taxon>
        <taxon>Planctomycetaceae</taxon>
        <taxon>Planctomicrobium</taxon>
    </lineage>
</organism>
<accession>A0A1I3ND02</accession>
<evidence type="ECO:0008006" key="3">
    <source>
        <dbReference type="Google" id="ProtNLM"/>
    </source>
</evidence>
<dbReference type="EMBL" id="FOQD01000015">
    <property type="protein sequence ID" value="SFJ06997.1"/>
    <property type="molecule type" value="Genomic_DNA"/>
</dbReference>
<dbReference type="RefSeq" id="WP_092053340.1">
    <property type="nucleotide sequence ID" value="NZ_FOQD01000015.1"/>
</dbReference>
<dbReference type="AlphaFoldDB" id="A0A1I3ND02"/>
<evidence type="ECO:0000313" key="1">
    <source>
        <dbReference type="EMBL" id="SFJ06997.1"/>
    </source>
</evidence>
<dbReference type="InterPro" id="IPR057363">
    <property type="entry name" value="Volactin"/>
</dbReference>
<name>A0A1I3ND02_9PLAN</name>
<reference evidence="2" key="1">
    <citation type="submission" date="2016-10" db="EMBL/GenBank/DDBJ databases">
        <authorList>
            <person name="Varghese N."/>
            <person name="Submissions S."/>
        </authorList>
    </citation>
    <scope>NUCLEOTIDE SEQUENCE [LARGE SCALE GENOMIC DNA]</scope>
    <source>
        <strain evidence="2">DSM 26348</strain>
    </source>
</reference>
<sequence>MTAALDLGSSEFRSLRREDQRLIARRLPAVYTVLDDQPAHRRVLDQSHIPYSTTAGSLVVIGDSAVEVSSLMSRPLVPLLQGGAIGDQDPIGRQVCAWLIDLLLPQSTAIHDLCVMTLPRGETTAQGAGAWTTQFLEHIVQLRGYQTTVMHPATALAVAELDDQEFTGMCMTIGAESVTFSLTLHSQPLLEARVNKGSRDIIERYAHFRKKYVWDGAGNSYLDLPSVQNWLLHGDLSLSSPTSDDERWLRDAYEELLLASWFSLKRKISACQDPILKQPLPLILSGAAVRLPGFTDLVSESLKLSGIPVTIRELRTASFEPYSVARGLLIQATLAAGEGMQELLAAEAA</sequence>